<organism evidence="9 10">
    <name type="scientific">Dimorphilus gyrociliatus</name>
    <dbReference type="NCBI Taxonomy" id="2664684"/>
    <lineage>
        <taxon>Eukaryota</taxon>
        <taxon>Metazoa</taxon>
        <taxon>Spiralia</taxon>
        <taxon>Lophotrochozoa</taxon>
        <taxon>Annelida</taxon>
        <taxon>Polychaeta</taxon>
        <taxon>Polychaeta incertae sedis</taxon>
        <taxon>Dinophilidae</taxon>
        <taxon>Dimorphilus</taxon>
    </lineage>
</organism>
<comment type="subunit">
    <text evidence="3">Homotrimer.</text>
</comment>
<reference evidence="9 10" key="1">
    <citation type="submission" date="2020-08" db="EMBL/GenBank/DDBJ databases">
        <authorList>
            <person name="Hejnol A."/>
        </authorList>
    </citation>
    <scope>NUCLEOTIDE SEQUENCE [LARGE SCALE GENOMIC DNA]</scope>
</reference>
<dbReference type="PANTHER" id="PTHR45713">
    <property type="entry name" value="FTP DOMAIN-CONTAINING PROTEIN"/>
    <property type="match status" value="1"/>
</dbReference>
<keyword evidence="4" id="KW-0479">Metal-binding</keyword>
<gene>
    <name evidence="9" type="ORF">DGYR_LOCUS14096</name>
</gene>
<dbReference type="Pfam" id="PF22633">
    <property type="entry name" value="F5_F8_type_C_2"/>
    <property type="match status" value="1"/>
</dbReference>
<proteinExistence type="inferred from homology"/>
<evidence type="ECO:0000313" key="9">
    <source>
        <dbReference type="EMBL" id="CAD5126879.1"/>
    </source>
</evidence>
<feature type="domain" description="Fucolectin tachylectin-4 pentraxin-1" evidence="8">
    <location>
        <begin position="14"/>
        <end position="168"/>
    </location>
</feature>
<dbReference type="SMART" id="SM00607">
    <property type="entry name" value="FTP"/>
    <property type="match status" value="1"/>
</dbReference>
<comment type="function">
    <text evidence="1">Acts as a defensive agent. Recognizes blood group fucosylated oligosaccharides including A, B, H and Lewis B-type antigens. Does not recognize Lewis A antigen and has low affinity for monovalent haptens.</text>
</comment>
<comment type="similarity">
    <text evidence="2">Belongs to the fucolectin family.</text>
</comment>
<evidence type="ECO:0000259" key="8">
    <source>
        <dbReference type="SMART" id="SM00607"/>
    </source>
</evidence>
<evidence type="ECO:0000256" key="6">
    <source>
        <dbReference type="ARBA" id="ARBA00022837"/>
    </source>
</evidence>
<dbReference type="GO" id="GO:0001868">
    <property type="term" value="P:regulation of complement activation, lectin pathway"/>
    <property type="evidence" value="ECO:0007669"/>
    <property type="project" value="UniProtKB-ARBA"/>
</dbReference>
<protein>
    <submittedName>
        <fullName evidence="9">DgyrCDS14903</fullName>
    </submittedName>
</protein>
<dbReference type="InterPro" id="IPR008979">
    <property type="entry name" value="Galactose-bd-like_sf"/>
</dbReference>
<evidence type="ECO:0000256" key="5">
    <source>
        <dbReference type="ARBA" id="ARBA00022734"/>
    </source>
</evidence>
<sequence>MFIKEICCPIGTECINLARGKLSFQSSTVSSEKPSAPFFANDDNINIEYGANEYCSSTEADPQDVSWWSVDLQSIYSVTKVCLLNTNNALYENLKEFNIFVGDYPNDNKTLCKYVTGPVKQPTATDIAQYDCYFCDSESIGSFLTIKLTAINKKLILCDVDVTGSLINSNRGEGFDSLNIASLKTRNGGNGLGYNIENGYDNNFLTSFHSRHFEIGPYKKPYMLIDALQSRIFHRIIFVTQIRDHELQRFANIYVTANHVPDSDFHSHHKFCIDNLSALFRVPFENINIGCNPPIVGRYLLVIRYDSTNELKYLQFTEIYLYASAIDQYEPQKYGNNLNEFITSGKLENAEMSTNDFNMIKDGVYYLTDNTGIINLAFNNVIVLQTELIYLNYVCLTIFNGNSAKQNMQVKVFDYLKGYDIIKYAYGDFLQSHTFCIKFNFQFSNSITLVSKDSIGLSEIDLIAVSRTTHKVRPRCLQEFEKLTYPLFGTTYNLNSFLYVFIEGLDSKEQVAVYSLKNGEDSKITICNKLIIQDTEWNLKNQLVYQCKKSDSQISVYHDISEKMIATVHIF</sequence>
<dbReference type="EMBL" id="CAJFCJ010000098">
    <property type="protein sequence ID" value="CAD5126879.1"/>
    <property type="molecule type" value="Genomic_DNA"/>
</dbReference>
<evidence type="ECO:0000256" key="7">
    <source>
        <dbReference type="ARBA" id="ARBA00023157"/>
    </source>
</evidence>
<dbReference type="AlphaFoldDB" id="A0A7I8WFA1"/>
<dbReference type="GO" id="GO:0046872">
    <property type="term" value="F:metal ion binding"/>
    <property type="evidence" value="ECO:0007669"/>
    <property type="project" value="UniProtKB-KW"/>
</dbReference>
<dbReference type="Gene3D" id="2.60.120.260">
    <property type="entry name" value="Galactose-binding domain-like"/>
    <property type="match status" value="1"/>
</dbReference>
<dbReference type="GO" id="GO:0010185">
    <property type="term" value="P:regulation of cellular defense response"/>
    <property type="evidence" value="ECO:0007669"/>
    <property type="project" value="UniProtKB-ARBA"/>
</dbReference>
<keyword evidence="10" id="KW-1185">Reference proteome</keyword>
<evidence type="ECO:0000256" key="1">
    <source>
        <dbReference type="ARBA" id="ARBA00002219"/>
    </source>
</evidence>
<keyword evidence="5" id="KW-0430">Lectin</keyword>
<evidence type="ECO:0000256" key="2">
    <source>
        <dbReference type="ARBA" id="ARBA00010147"/>
    </source>
</evidence>
<keyword evidence="6" id="KW-0106">Calcium</keyword>
<accession>A0A7I8WFA1</accession>
<dbReference type="InterPro" id="IPR051941">
    <property type="entry name" value="BG_Antigen-Binding_Lectin"/>
</dbReference>
<dbReference type="GO" id="GO:0042806">
    <property type="term" value="F:fucose binding"/>
    <property type="evidence" value="ECO:0007669"/>
    <property type="project" value="UniProtKB-ARBA"/>
</dbReference>
<dbReference type="InterPro" id="IPR006585">
    <property type="entry name" value="FTP1"/>
</dbReference>
<name>A0A7I8WFA1_9ANNE</name>
<evidence type="ECO:0000256" key="4">
    <source>
        <dbReference type="ARBA" id="ARBA00022723"/>
    </source>
</evidence>
<keyword evidence="7" id="KW-1015">Disulfide bond</keyword>
<dbReference type="Proteomes" id="UP000549394">
    <property type="component" value="Unassembled WGS sequence"/>
</dbReference>
<dbReference type="SUPFAM" id="SSF49785">
    <property type="entry name" value="Galactose-binding domain-like"/>
    <property type="match status" value="1"/>
</dbReference>
<comment type="caution">
    <text evidence="9">The sequence shown here is derived from an EMBL/GenBank/DDBJ whole genome shotgun (WGS) entry which is preliminary data.</text>
</comment>
<dbReference type="OrthoDB" id="6158912at2759"/>
<evidence type="ECO:0000256" key="3">
    <source>
        <dbReference type="ARBA" id="ARBA00011233"/>
    </source>
</evidence>
<evidence type="ECO:0000313" key="10">
    <source>
        <dbReference type="Proteomes" id="UP000549394"/>
    </source>
</evidence>
<dbReference type="PANTHER" id="PTHR45713:SF15">
    <property type="entry name" value="F5_8 TYPE C DOMAIN-CONTAINING PROTEIN"/>
    <property type="match status" value="1"/>
</dbReference>